<evidence type="ECO:0000313" key="10">
    <source>
        <dbReference type="EMBL" id="PIO15311.1"/>
    </source>
</evidence>
<keyword evidence="3 8" id="KW-0349">Heme</keyword>
<keyword evidence="11" id="KW-1185">Reference proteome</keyword>
<protein>
    <submittedName>
        <fullName evidence="10">Uncharacterized protein</fullName>
    </submittedName>
</protein>
<dbReference type="PANTHER" id="PTHR24279:SF123">
    <property type="entry name" value="CYTOCHROME P450 FAMILY 27 SUBFAMILY A MEMBER 1"/>
    <property type="match status" value="1"/>
</dbReference>
<evidence type="ECO:0000313" key="11">
    <source>
        <dbReference type="Proteomes" id="UP000228934"/>
    </source>
</evidence>
<dbReference type="GO" id="GO:0006700">
    <property type="term" value="P:C21-steroid hormone biosynthetic process"/>
    <property type="evidence" value="ECO:0007669"/>
    <property type="project" value="TreeGrafter"/>
</dbReference>
<dbReference type="GO" id="GO:0016705">
    <property type="term" value="F:oxidoreductase activity, acting on paired donors, with incorporation or reduction of molecular oxygen"/>
    <property type="evidence" value="ECO:0007669"/>
    <property type="project" value="InterPro"/>
</dbReference>
<sequence length="126" mass="14528">MQSYLYLFPQTLFVLNHYAISRDEDYFQNADKFLPQRWLRDGGMNRHPFSSIPFGYGIRACVGRRIAELEMHLALARASNHSACHFSQSDEFRKGARALVLSFIIIGGSNVQDYRMFSRIRSPSSC</sequence>
<dbReference type="GO" id="GO:0071375">
    <property type="term" value="P:cellular response to peptide hormone stimulus"/>
    <property type="evidence" value="ECO:0007669"/>
    <property type="project" value="TreeGrafter"/>
</dbReference>
<dbReference type="PANTHER" id="PTHR24279">
    <property type="entry name" value="CYTOCHROME P450"/>
    <property type="match status" value="1"/>
</dbReference>
<dbReference type="GO" id="GO:0005743">
    <property type="term" value="C:mitochondrial inner membrane"/>
    <property type="evidence" value="ECO:0007669"/>
    <property type="project" value="TreeGrafter"/>
</dbReference>
<keyword evidence="4 8" id="KW-0479">Metal-binding</keyword>
<evidence type="ECO:0000256" key="1">
    <source>
        <dbReference type="ARBA" id="ARBA00001971"/>
    </source>
</evidence>
<evidence type="ECO:0000256" key="5">
    <source>
        <dbReference type="ARBA" id="ARBA00023002"/>
    </source>
</evidence>
<proteinExistence type="inferred from homology"/>
<evidence type="ECO:0000256" key="6">
    <source>
        <dbReference type="ARBA" id="ARBA00023004"/>
    </source>
</evidence>
<comment type="similarity">
    <text evidence="2 9">Belongs to the cytochrome P450 family.</text>
</comment>
<dbReference type="PROSITE" id="PS00086">
    <property type="entry name" value="CYTOCHROME_P450"/>
    <property type="match status" value="1"/>
</dbReference>
<accession>A0A2G9QJL9</accession>
<dbReference type="AlphaFoldDB" id="A0A2G9QJL9"/>
<evidence type="ECO:0000256" key="2">
    <source>
        <dbReference type="ARBA" id="ARBA00010617"/>
    </source>
</evidence>
<dbReference type="EMBL" id="KV978117">
    <property type="protein sequence ID" value="PIO15311.1"/>
    <property type="molecule type" value="Genomic_DNA"/>
</dbReference>
<dbReference type="GO" id="GO:0004497">
    <property type="term" value="F:monooxygenase activity"/>
    <property type="evidence" value="ECO:0007669"/>
    <property type="project" value="UniProtKB-KW"/>
</dbReference>
<dbReference type="InterPro" id="IPR001128">
    <property type="entry name" value="Cyt_P450"/>
</dbReference>
<dbReference type="GO" id="GO:0020037">
    <property type="term" value="F:heme binding"/>
    <property type="evidence" value="ECO:0007669"/>
    <property type="project" value="InterPro"/>
</dbReference>
<keyword evidence="6 8" id="KW-0408">Iron</keyword>
<gene>
    <name evidence="10" type="ORF">AB205_0194310</name>
</gene>
<keyword evidence="7 9" id="KW-0503">Monooxygenase</keyword>
<dbReference type="Gene3D" id="1.10.630.10">
    <property type="entry name" value="Cytochrome P450"/>
    <property type="match status" value="1"/>
</dbReference>
<organism evidence="10 11">
    <name type="scientific">Aquarana catesbeiana</name>
    <name type="common">American bullfrog</name>
    <name type="synonym">Rana catesbeiana</name>
    <dbReference type="NCBI Taxonomy" id="8400"/>
    <lineage>
        <taxon>Eukaryota</taxon>
        <taxon>Metazoa</taxon>
        <taxon>Chordata</taxon>
        <taxon>Craniata</taxon>
        <taxon>Vertebrata</taxon>
        <taxon>Euteleostomi</taxon>
        <taxon>Amphibia</taxon>
        <taxon>Batrachia</taxon>
        <taxon>Anura</taxon>
        <taxon>Neobatrachia</taxon>
        <taxon>Ranoidea</taxon>
        <taxon>Ranidae</taxon>
        <taxon>Aquarana</taxon>
    </lineage>
</organism>
<evidence type="ECO:0000256" key="4">
    <source>
        <dbReference type="ARBA" id="ARBA00022723"/>
    </source>
</evidence>
<dbReference type="GO" id="GO:0005506">
    <property type="term" value="F:iron ion binding"/>
    <property type="evidence" value="ECO:0007669"/>
    <property type="project" value="InterPro"/>
</dbReference>
<dbReference type="SUPFAM" id="SSF48264">
    <property type="entry name" value="Cytochrome P450"/>
    <property type="match status" value="1"/>
</dbReference>
<reference evidence="11" key="1">
    <citation type="journal article" date="2017" name="Nat. Commun.">
        <title>The North American bullfrog draft genome provides insight into hormonal regulation of long noncoding RNA.</title>
        <authorList>
            <person name="Hammond S.A."/>
            <person name="Warren R.L."/>
            <person name="Vandervalk B.P."/>
            <person name="Kucuk E."/>
            <person name="Khan H."/>
            <person name="Gibb E.A."/>
            <person name="Pandoh P."/>
            <person name="Kirk H."/>
            <person name="Zhao Y."/>
            <person name="Jones M."/>
            <person name="Mungall A.J."/>
            <person name="Coope R."/>
            <person name="Pleasance S."/>
            <person name="Moore R.A."/>
            <person name="Holt R.A."/>
            <person name="Round J.M."/>
            <person name="Ohora S."/>
            <person name="Walle B.V."/>
            <person name="Veldhoen N."/>
            <person name="Helbing C.C."/>
            <person name="Birol I."/>
        </authorList>
    </citation>
    <scope>NUCLEOTIDE SEQUENCE [LARGE SCALE GENOMIC DNA]</scope>
</reference>
<name>A0A2G9QJL9_AQUCT</name>
<dbReference type="OrthoDB" id="3945418at2759"/>
<evidence type="ECO:0000256" key="7">
    <source>
        <dbReference type="ARBA" id="ARBA00023033"/>
    </source>
</evidence>
<dbReference type="Proteomes" id="UP000228934">
    <property type="component" value="Unassembled WGS sequence"/>
</dbReference>
<dbReference type="InterPro" id="IPR002401">
    <property type="entry name" value="Cyt_P450_E_grp-I"/>
</dbReference>
<evidence type="ECO:0000256" key="3">
    <source>
        <dbReference type="ARBA" id="ARBA00022617"/>
    </source>
</evidence>
<feature type="binding site" description="axial binding residue" evidence="8">
    <location>
        <position position="61"/>
    </location>
    <ligand>
        <name>heme</name>
        <dbReference type="ChEBI" id="CHEBI:30413"/>
    </ligand>
    <ligandPart>
        <name>Fe</name>
        <dbReference type="ChEBI" id="CHEBI:18248"/>
    </ligandPart>
</feature>
<dbReference type="GO" id="GO:0034650">
    <property type="term" value="P:cortisol metabolic process"/>
    <property type="evidence" value="ECO:0007669"/>
    <property type="project" value="TreeGrafter"/>
</dbReference>
<dbReference type="InterPro" id="IPR050479">
    <property type="entry name" value="CYP11_CYP27_families"/>
</dbReference>
<evidence type="ECO:0000256" key="9">
    <source>
        <dbReference type="RuleBase" id="RU000461"/>
    </source>
</evidence>
<dbReference type="PRINTS" id="PR00463">
    <property type="entry name" value="EP450I"/>
</dbReference>
<comment type="cofactor">
    <cofactor evidence="1 8">
        <name>heme</name>
        <dbReference type="ChEBI" id="CHEBI:30413"/>
    </cofactor>
</comment>
<evidence type="ECO:0000256" key="8">
    <source>
        <dbReference type="PIRSR" id="PIRSR602401-1"/>
    </source>
</evidence>
<dbReference type="Pfam" id="PF00067">
    <property type="entry name" value="p450"/>
    <property type="match status" value="1"/>
</dbReference>
<dbReference type="InterPro" id="IPR036396">
    <property type="entry name" value="Cyt_P450_sf"/>
</dbReference>
<dbReference type="InterPro" id="IPR017972">
    <property type="entry name" value="Cyt_P450_CS"/>
</dbReference>
<keyword evidence="5 9" id="KW-0560">Oxidoreductase</keyword>
<dbReference type="GO" id="GO:0008203">
    <property type="term" value="P:cholesterol metabolic process"/>
    <property type="evidence" value="ECO:0007669"/>
    <property type="project" value="TreeGrafter"/>
</dbReference>
<dbReference type="GO" id="GO:0006704">
    <property type="term" value="P:glucocorticoid biosynthetic process"/>
    <property type="evidence" value="ECO:0007669"/>
    <property type="project" value="TreeGrafter"/>
</dbReference>